<feature type="transmembrane region" description="Helical" evidence="1">
    <location>
        <begin position="98"/>
        <end position="120"/>
    </location>
</feature>
<evidence type="ECO:0000313" key="3">
    <source>
        <dbReference type="Proteomes" id="UP000325372"/>
    </source>
</evidence>
<accession>A0A5N0TA67</accession>
<keyword evidence="1" id="KW-0472">Membrane</keyword>
<gene>
    <name evidence="2" type="ORF">F3N42_06520</name>
</gene>
<sequence>MDTGQASNRPPPGDVNGWTLVVATAMTVFTAYLYRNMHYTGGLFRALFSNIIDEIPLVTRLLLWVSDWAYVLLAASLVPLALLFLQQNAANGLGKRRFLQVTACVFVAVLLTGAHTLAMYQAPVDRPIERPIYAPSR</sequence>
<keyword evidence="1" id="KW-1133">Transmembrane helix</keyword>
<keyword evidence="3" id="KW-1185">Reference proteome</keyword>
<name>A0A5N0TA67_9GAMM</name>
<keyword evidence="1" id="KW-0812">Transmembrane</keyword>
<dbReference type="Proteomes" id="UP000325372">
    <property type="component" value="Unassembled WGS sequence"/>
</dbReference>
<dbReference type="AlphaFoldDB" id="A0A5N0TA67"/>
<reference evidence="2 3" key="1">
    <citation type="submission" date="2019-09" db="EMBL/GenBank/DDBJ databases">
        <title>Wenzhouxiangella sp. Genome sequencing and assembly.</title>
        <authorList>
            <person name="Zhang R."/>
        </authorList>
    </citation>
    <scope>NUCLEOTIDE SEQUENCE [LARGE SCALE GENOMIC DNA]</scope>
    <source>
        <strain evidence="2 3">W260</strain>
    </source>
</reference>
<feature type="transmembrane region" description="Helical" evidence="1">
    <location>
        <begin position="68"/>
        <end position="86"/>
    </location>
</feature>
<evidence type="ECO:0000313" key="2">
    <source>
        <dbReference type="EMBL" id="KAA9131830.1"/>
    </source>
</evidence>
<feature type="transmembrane region" description="Helical" evidence="1">
    <location>
        <begin position="43"/>
        <end position="62"/>
    </location>
</feature>
<dbReference type="RefSeq" id="WP_150863620.1">
    <property type="nucleotide sequence ID" value="NZ_VYXP01000004.1"/>
</dbReference>
<proteinExistence type="predicted"/>
<feature type="transmembrane region" description="Helical" evidence="1">
    <location>
        <begin position="15"/>
        <end position="34"/>
    </location>
</feature>
<evidence type="ECO:0000256" key="1">
    <source>
        <dbReference type="SAM" id="Phobius"/>
    </source>
</evidence>
<comment type="caution">
    <text evidence="2">The sequence shown here is derived from an EMBL/GenBank/DDBJ whole genome shotgun (WGS) entry which is preliminary data.</text>
</comment>
<protein>
    <submittedName>
        <fullName evidence="2">Uncharacterized protein</fullName>
    </submittedName>
</protein>
<organism evidence="2 3">
    <name type="scientific">Marinihelvus fidelis</name>
    <dbReference type="NCBI Taxonomy" id="2613842"/>
    <lineage>
        <taxon>Bacteria</taxon>
        <taxon>Pseudomonadati</taxon>
        <taxon>Pseudomonadota</taxon>
        <taxon>Gammaproteobacteria</taxon>
        <taxon>Chromatiales</taxon>
        <taxon>Wenzhouxiangellaceae</taxon>
        <taxon>Marinihelvus</taxon>
    </lineage>
</organism>
<dbReference type="EMBL" id="VYXP01000004">
    <property type="protein sequence ID" value="KAA9131830.1"/>
    <property type="molecule type" value="Genomic_DNA"/>
</dbReference>